<name>A0ABS8P2B6_9PSEU</name>
<dbReference type="EMBL" id="JAJNDB010000001">
    <property type="protein sequence ID" value="MCD2192208.1"/>
    <property type="molecule type" value="Genomic_DNA"/>
</dbReference>
<sequence length="116" mass="12274">MDDFRLPHHDDSDMPDGGAPADLAPPGLRHLVDAVLDDAESIEDQLDACDAYVVLVFDPATGAIDSYGPFDGTTALLDAARRRRGLDEGDLTDVAVTVVRHHMPEAGENGAHAIAS</sequence>
<accession>A0ABS8P2B6</accession>
<gene>
    <name evidence="2" type="ORF">LQ327_02210</name>
</gene>
<evidence type="ECO:0000256" key="1">
    <source>
        <dbReference type="SAM" id="MobiDB-lite"/>
    </source>
</evidence>
<feature type="region of interest" description="Disordered" evidence="1">
    <location>
        <begin position="1"/>
        <end position="24"/>
    </location>
</feature>
<feature type="compositionally biased region" description="Low complexity" evidence="1">
    <location>
        <begin position="15"/>
        <end position="24"/>
    </location>
</feature>
<proteinExistence type="predicted"/>
<protein>
    <submittedName>
        <fullName evidence="2">Uncharacterized protein</fullName>
    </submittedName>
</protein>
<evidence type="ECO:0000313" key="3">
    <source>
        <dbReference type="Proteomes" id="UP001199469"/>
    </source>
</evidence>
<evidence type="ECO:0000313" key="2">
    <source>
        <dbReference type="EMBL" id="MCD2192208.1"/>
    </source>
</evidence>
<reference evidence="2 3" key="1">
    <citation type="submission" date="2021-11" db="EMBL/GenBank/DDBJ databases">
        <title>Draft genome sequence of Actinomycetospora sp. SF1 isolated from the rhizosphere soil.</title>
        <authorList>
            <person name="Duangmal K."/>
            <person name="Chantavorakit T."/>
        </authorList>
    </citation>
    <scope>NUCLEOTIDE SEQUENCE [LARGE SCALE GENOMIC DNA]</scope>
    <source>
        <strain evidence="2 3">TBRC 5722</strain>
    </source>
</reference>
<dbReference type="RefSeq" id="WP_230729896.1">
    <property type="nucleotide sequence ID" value="NZ_JAJNDB010000001.1"/>
</dbReference>
<comment type="caution">
    <text evidence="2">The sequence shown here is derived from an EMBL/GenBank/DDBJ whole genome shotgun (WGS) entry which is preliminary data.</text>
</comment>
<dbReference type="Proteomes" id="UP001199469">
    <property type="component" value="Unassembled WGS sequence"/>
</dbReference>
<organism evidence="2 3">
    <name type="scientific">Actinomycetospora endophytica</name>
    <dbReference type="NCBI Taxonomy" id="2291215"/>
    <lineage>
        <taxon>Bacteria</taxon>
        <taxon>Bacillati</taxon>
        <taxon>Actinomycetota</taxon>
        <taxon>Actinomycetes</taxon>
        <taxon>Pseudonocardiales</taxon>
        <taxon>Pseudonocardiaceae</taxon>
        <taxon>Actinomycetospora</taxon>
    </lineage>
</organism>
<feature type="compositionally biased region" description="Basic and acidic residues" evidence="1">
    <location>
        <begin position="1"/>
        <end position="12"/>
    </location>
</feature>
<keyword evidence="3" id="KW-1185">Reference proteome</keyword>